<feature type="compositionally biased region" description="Pro residues" evidence="1">
    <location>
        <begin position="119"/>
        <end position="136"/>
    </location>
</feature>
<reference evidence="2 3" key="1">
    <citation type="submission" date="2020-12" db="EMBL/GenBank/DDBJ databases">
        <title>Metabolic potential, ecology and presence of endohyphal bacteria is reflected in genomic diversity of Mucoromycotina.</title>
        <authorList>
            <person name="Muszewska A."/>
            <person name="Okrasinska A."/>
            <person name="Steczkiewicz K."/>
            <person name="Drgas O."/>
            <person name="Orlowska M."/>
            <person name="Perlinska-Lenart U."/>
            <person name="Aleksandrzak-Piekarczyk T."/>
            <person name="Szatraj K."/>
            <person name="Zielenkiewicz U."/>
            <person name="Pilsyk S."/>
            <person name="Malc E."/>
            <person name="Mieczkowski P."/>
            <person name="Kruszewska J.S."/>
            <person name="Biernat P."/>
            <person name="Pawlowska J."/>
        </authorList>
    </citation>
    <scope>NUCLEOTIDE SEQUENCE [LARGE SCALE GENOMIC DNA]</scope>
    <source>
        <strain evidence="2 3">CBS 142.35</strain>
    </source>
</reference>
<evidence type="ECO:0000313" key="2">
    <source>
        <dbReference type="EMBL" id="KAG2224691.1"/>
    </source>
</evidence>
<sequence length="242" mass="26797">MDLTTPPKQNINNDNNGPQILDQPINFEVATAETAVQMLDNQAFIDLVTTEMRRRGVGVVQDQVTGSVFVGGYNGHTGQNGRPLVAFGEQTIPWLVESLIPFEEPPSPASEVPLAHYQAPPPPPPVAFSPPSPPPQQQQQQRFHPYTHEAAQPLDATEVNNQIWPSEERLSVITLSKKLKGANRLMRLLVEVGEPVLLLPQYSVLAVAKLSKTDFACNKYTQDKRVYKELTCGSTPLRKFSH</sequence>
<protein>
    <submittedName>
        <fullName evidence="2">Uncharacterized protein</fullName>
    </submittedName>
</protein>
<organism evidence="2 3">
    <name type="scientific">Circinella minor</name>
    <dbReference type="NCBI Taxonomy" id="1195481"/>
    <lineage>
        <taxon>Eukaryota</taxon>
        <taxon>Fungi</taxon>
        <taxon>Fungi incertae sedis</taxon>
        <taxon>Mucoromycota</taxon>
        <taxon>Mucoromycotina</taxon>
        <taxon>Mucoromycetes</taxon>
        <taxon>Mucorales</taxon>
        <taxon>Lichtheimiaceae</taxon>
        <taxon>Circinella</taxon>
    </lineage>
</organism>
<keyword evidence="3" id="KW-1185">Reference proteome</keyword>
<feature type="region of interest" description="Disordered" evidence="1">
    <location>
        <begin position="107"/>
        <end position="144"/>
    </location>
</feature>
<name>A0A8H7VJ26_9FUNG</name>
<comment type="caution">
    <text evidence="2">The sequence shown here is derived from an EMBL/GenBank/DDBJ whole genome shotgun (WGS) entry which is preliminary data.</text>
</comment>
<evidence type="ECO:0000313" key="3">
    <source>
        <dbReference type="Proteomes" id="UP000646827"/>
    </source>
</evidence>
<proteinExistence type="predicted"/>
<evidence type="ECO:0000256" key="1">
    <source>
        <dbReference type="SAM" id="MobiDB-lite"/>
    </source>
</evidence>
<dbReference type="AlphaFoldDB" id="A0A8H7VJ26"/>
<dbReference type="EMBL" id="JAEPRB010000039">
    <property type="protein sequence ID" value="KAG2224691.1"/>
    <property type="molecule type" value="Genomic_DNA"/>
</dbReference>
<gene>
    <name evidence="2" type="ORF">INT45_007936</name>
</gene>
<dbReference type="Proteomes" id="UP000646827">
    <property type="component" value="Unassembled WGS sequence"/>
</dbReference>
<accession>A0A8H7VJ26</accession>